<dbReference type="SUPFAM" id="SSF55785">
    <property type="entry name" value="PYP-like sensor domain (PAS domain)"/>
    <property type="match status" value="2"/>
</dbReference>
<proteinExistence type="predicted"/>
<dbReference type="EMBL" id="CAFBND010000116">
    <property type="protein sequence ID" value="CAB4956539.1"/>
    <property type="molecule type" value="Genomic_DNA"/>
</dbReference>
<feature type="domain" description="PAS" evidence="6">
    <location>
        <begin position="18"/>
        <end position="76"/>
    </location>
</feature>
<keyword evidence="4" id="KW-0808">Transferase</keyword>
<dbReference type="InterPro" id="IPR000014">
    <property type="entry name" value="PAS"/>
</dbReference>
<evidence type="ECO:0000256" key="2">
    <source>
        <dbReference type="ARBA" id="ARBA00012438"/>
    </source>
</evidence>
<evidence type="ECO:0000256" key="3">
    <source>
        <dbReference type="ARBA" id="ARBA00022553"/>
    </source>
</evidence>
<dbReference type="EC" id="2.7.13.3" evidence="2"/>
<dbReference type="Pfam" id="PF08448">
    <property type="entry name" value="PAS_4"/>
    <property type="match status" value="1"/>
</dbReference>
<evidence type="ECO:0000259" key="6">
    <source>
        <dbReference type="PROSITE" id="PS50112"/>
    </source>
</evidence>
<dbReference type="GO" id="GO:0004673">
    <property type="term" value="F:protein histidine kinase activity"/>
    <property type="evidence" value="ECO:0007669"/>
    <property type="project" value="UniProtKB-EC"/>
</dbReference>
<evidence type="ECO:0000256" key="4">
    <source>
        <dbReference type="ARBA" id="ARBA00022679"/>
    </source>
</evidence>
<dbReference type="PROSITE" id="PS50112">
    <property type="entry name" value="PAS"/>
    <property type="match status" value="1"/>
</dbReference>
<dbReference type="SMART" id="SM00086">
    <property type="entry name" value="PAC"/>
    <property type="match status" value="2"/>
</dbReference>
<dbReference type="InterPro" id="IPR013655">
    <property type="entry name" value="PAS_fold_3"/>
</dbReference>
<evidence type="ECO:0000313" key="8">
    <source>
        <dbReference type="EMBL" id="CAB4956539.1"/>
    </source>
</evidence>
<dbReference type="InterPro" id="IPR000700">
    <property type="entry name" value="PAS-assoc_C"/>
</dbReference>
<dbReference type="InterPro" id="IPR035965">
    <property type="entry name" value="PAS-like_dom_sf"/>
</dbReference>
<dbReference type="InterPro" id="IPR052162">
    <property type="entry name" value="Sensor_kinase/Photoreceptor"/>
</dbReference>
<evidence type="ECO:0000259" key="7">
    <source>
        <dbReference type="PROSITE" id="PS50113"/>
    </source>
</evidence>
<dbReference type="PROSITE" id="PS50113">
    <property type="entry name" value="PAC"/>
    <property type="match status" value="2"/>
</dbReference>
<accession>A0A6J7QS78</accession>
<dbReference type="Gene3D" id="3.30.450.20">
    <property type="entry name" value="PAS domain"/>
    <property type="match status" value="2"/>
</dbReference>
<dbReference type="InterPro" id="IPR013656">
    <property type="entry name" value="PAS_4"/>
</dbReference>
<feature type="domain" description="PAC" evidence="7">
    <location>
        <begin position="218"/>
        <end position="269"/>
    </location>
</feature>
<dbReference type="NCBIfam" id="TIGR00229">
    <property type="entry name" value="sensory_box"/>
    <property type="match status" value="2"/>
</dbReference>
<organism evidence="9">
    <name type="scientific">freshwater metagenome</name>
    <dbReference type="NCBI Taxonomy" id="449393"/>
    <lineage>
        <taxon>unclassified sequences</taxon>
        <taxon>metagenomes</taxon>
        <taxon>ecological metagenomes</taxon>
    </lineage>
</organism>
<name>A0A6J7QS78_9ZZZZ</name>
<dbReference type="PANTHER" id="PTHR43304">
    <property type="entry name" value="PHYTOCHROME-LIKE PROTEIN CPH1"/>
    <property type="match status" value="1"/>
</dbReference>
<dbReference type="AlphaFoldDB" id="A0A6J7QS78"/>
<evidence type="ECO:0000313" key="9">
    <source>
        <dbReference type="EMBL" id="CAB5020537.1"/>
    </source>
</evidence>
<evidence type="ECO:0000256" key="1">
    <source>
        <dbReference type="ARBA" id="ARBA00000085"/>
    </source>
</evidence>
<reference evidence="9" key="1">
    <citation type="submission" date="2020-05" db="EMBL/GenBank/DDBJ databases">
        <authorList>
            <person name="Chiriac C."/>
            <person name="Salcher M."/>
            <person name="Ghai R."/>
            <person name="Kavagutti S V."/>
        </authorList>
    </citation>
    <scope>NUCLEOTIDE SEQUENCE</scope>
</reference>
<dbReference type="CDD" id="cd00130">
    <property type="entry name" value="PAS"/>
    <property type="match status" value="2"/>
</dbReference>
<sequence>MSESTIAPDAELARLREENAGLRALLDDMDAAVYSKDLQGRYVYANKAVQAVFGATLEQIRGKDDSAFFDLALSEELRTNDRQVMADGALVEREEHNVIKATGEKRTYWTVKRPVFDGTGRLLGMAGISTDITDRKRLEDELNYANIIVAESSTVLHLTLANESFEKVYTSSNVIRFGYSVEDARAGLFSFPDFVHEDDRPAVMASVQRMYDGTVDVIDMEYRLVTRDGSIRQVIDRTSAIRDESGVITHWQGSITDVSDVIDNRRAAQ</sequence>
<dbReference type="EMBL" id="CAFBPU010000003">
    <property type="protein sequence ID" value="CAB5020537.1"/>
    <property type="molecule type" value="Genomic_DNA"/>
</dbReference>
<comment type="catalytic activity">
    <reaction evidence="1">
        <text>ATP + protein L-histidine = ADP + protein N-phospho-L-histidine.</text>
        <dbReference type="EC" id="2.7.13.3"/>
    </reaction>
</comment>
<keyword evidence="5" id="KW-0418">Kinase</keyword>
<dbReference type="InterPro" id="IPR001610">
    <property type="entry name" value="PAC"/>
</dbReference>
<evidence type="ECO:0000256" key="5">
    <source>
        <dbReference type="ARBA" id="ARBA00022777"/>
    </source>
</evidence>
<dbReference type="PANTHER" id="PTHR43304:SF1">
    <property type="entry name" value="PAC DOMAIN-CONTAINING PROTEIN"/>
    <property type="match status" value="1"/>
</dbReference>
<dbReference type="Pfam" id="PF08447">
    <property type="entry name" value="PAS_3"/>
    <property type="match status" value="1"/>
</dbReference>
<protein>
    <recommendedName>
        <fullName evidence="2">histidine kinase</fullName>
        <ecNumber evidence="2">2.7.13.3</ecNumber>
    </recommendedName>
</protein>
<keyword evidence="3" id="KW-0597">Phosphoprotein</keyword>
<feature type="domain" description="PAC" evidence="7">
    <location>
        <begin position="92"/>
        <end position="144"/>
    </location>
</feature>
<gene>
    <name evidence="8" type="ORF">UFOPK3752_02001</name>
    <name evidence="9" type="ORF">UFOPK4150_00220</name>
</gene>
<dbReference type="SMART" id="SM00091">
    <property type="entry name" value="PAS"/>
    <property type="match status" value="2"/>
</dbReference>